<proteinExistence type="predicted"/>
<protein>
    <submittedName>
        <fullName evidence="4">Uncharacterized protein</fullName>
    </submittedName>
</protein>
<sequence length="208" mass="22553">MHDAQDNDDTVLMSSPHIPAAQDKGNAVLITSLRTPASQPSSLTDDPEIRRTRKILLILLRTILVLAVLATIGSIAGNVVTNNSEYSSRGVEISRSLIPVVFLTFGYLVAHRYSKIGLLVSSWLNIIELVINAIIIVLLFVACLTSLTNASSVNNSQTNGMLVGASIVFFVLIVIIIAALILHIVIVKFAFKLARVIESKKSSFCQQI</sequence>
<dbReference type="Proteomes" id="UP000663869">
    <property type="component" value="Unassembled WGS sequence"/>
</dbReference>
<dbReference type="Proteomes" id="UP000663833">
    <property type="component" value="Unassembled WGS sequence"/>
</dbReference>
<keyword evidence="1" id="KW-1133">Transmembrane helix</keyword>
<dbReference type="EMBL" id="CAJNYD010003732">
    <property type="protein sequence ID" value="CAF3539556.1"/>
    <property type="molecule type" value="Genomic_DNA"/>
</dbReference>
<feature type="transmembrane region" description="Helical" evidence="1">
    <location>
        <begin position="122"/>
        <end position="147"/>
    </location>
</feature>
<feature type="transmembrane region" description="Helical" evidence="1">
    <location>
        <begin position="58"/>
        <end position="81"/>
    </location>
</feature>
<comment type="caution">
    <text evidence="4">The sequence shown here is derived from an EMBL/GenBank/DDBJ whole genome shotgun (WGS) entry which is preliminary data.</text>
</comment>
<reference evidence="4" key="1">
    <citation type="submission" date="2021-02" db="EMBL/GenBank/DDBJ databases">
        <authorList>
            <person name="Nowell W R."/>
        </authorList>
    </citation>
    <scope>NUCLEOTIDE SEQUENCE</scope>
</reference>
<dbReference type="Proteomes" id="UP000663872">
    <property type="component" value="Unassembled WGS sequence"/>
</dbReference>
<evidence type="ECO:0000313" key="4">
    <source>
        <dbReference type="EMBL" id="CAF3539556.1"/>
    </source>
</evidence>
<keyword evidence="1" id="KW-0812">Transmembrane</keyword>
<dbReference type="EMBL" id="CAJOBQ010000658">
    <property type="protein sequence ID" value="CAF4397775.1"/>
    <property type="molecule type" value="Genomic_DNA"/>
</dbReference>
<name>A0A818JQY7_9BILA</name>
<dbReference type="EMBL" id="CAJNYT010000660">
    <property type="protein sequence ID" value="CAF3362672.1"/>
    <property type="molecule type" value="Genomic_DNA"/>
</dbReference>
<feature type="transmembrane region" description="Helical" evidence="1">
    <location>
        <begin position="167"/>
        <end position="191"/>
    </location>
</feature>
<organism evidence="4 6">
    <name type="scientific">Rotaria socialis</name>
    <dbReference type="NCBI Taxonomy" id="392032"/>
    <lineage>
        <taxon>Eukaryota</taxon>
        <taxon>Metazoa</taxon>
        <taxon>Spiralia</taxon>
        <taxon>Gnathifera</taxon>
        <taxon>Rotifera</taxon>
        <taxon>Eurotatoria</taxon>
        <taxon>Bdelloidea</taxon>
        <taxon>Philodinida</taxon>
        <taxon>Philodinidae</taxon>
        <taxon>Rotaria</taxon>
    </lineage>
</organism>
<evidence type="ECO:0000313" key="2">
    <source>
        <dbReference type="EMBL" id="CAF3362672.1"/>
    </source>
</evidence>
<accession>A0A818JQY7</accession>
<evidence type="ECO:0000313" key="3">
    <source>
        <dbReference type="EMBL" id="CAF3528502.1"/>
    </source>
</evidence>
<keyword evidence="1" id="KW-0472">Membrane</keyword>
<dbReference type="EMBL" id="CAJNYU010002277">
    <property type="protein sequence ID" value="CAF3528502.1"/>
    <property type="molecule type" value="Genomic_DNA"/>
</dbReference>
<feature type="transmembrane region" description="Helical" evidence="1">
    <location>
        <begin position="93"/>
        <end position="110"/>
    </location>
</feature>
<dbReference type="Proteomes" id="UP000663862">
    <property type="component" value="Unassembled WGS sequence"/>
</dbReference>
<evidence type="ECO:0000313" key="6">
    <source>
        <dbReference type="Proteomes" id="UP000663833"/>
    </source>
</evidence>
<evidence type="ECO:0000256" key="1">
    <source>
        <dbReference type="SAM" id="Phobius"/>
    </source>
</evidence>
<gene>
    <name evidence="3" type="ORF">FME351_LOCUS18352</name>
    <name evidence="2" type="ORF">GRG538_LOCUS6583</name>
    <name evidence="4" type="ORF">LUA448_LOCUS27393</name>
    <name evidence="5" type="ORF">TSG867_LOCUS12753</name>
</gene>
<evidence type="ECO:0000313" key="5">
    <source>
        <dbReference type="EMBL" id="CAF4397775.1"/>
    </source>
</evidence>
<dbReference type="AlphaFoldDB" id="A0A818JQY7"/>